<keyword evidence="1" id="KW-0175">Coiled coil</keyword>
<dbReference type="STRING" id="7238.B4IK14"/>
<dbReference type="Proteomes" id="UP000001292">
    <property type="component" value="Unassembled WGS sequence"/>
</dbReference>
<evidence type="ECO:0000256" key="1">
    <source>
        <dbReference type="SAM" id="Coils"/>
    </source>
</evidence>
<dbReference type="HOGENOM" id="CLU_1983907_0_0_1"/>
<evidence type="ECO:0000313" key="3">
    <source>
        <dbReference type="Proteomes" id="UP000001292"/>
    </source>
</evidence>
<reference evidence="2 3" key="1">
    <citation type="journal article" date="2007" name="Nature">
        <title>Evolution of genes and genomes on the Drosophila phylogeny.</title>
        <authorList>
            <consortium name="Drosophila 12 Genomes Consortium"/>
            <person name="Clark A.G."/>
            <person name="Eisen M.B."/>
            <person name="Smith D.R."/>
            <person name="Bergman C.M."/>
            <person name="Oliver B."/>
            <person name="Markow T.A."/>
            <person name="Kaufman T.C."/>
            <person name="Kellis M."/>
            <person name="Gelbart W."/>
            <person name="Iyer V.N."/>
            <person name="Pollard D.A."/>
            <person name="Sackton T.B."/>
            <person name="Larracuente A.M."/>
            <person name="Singh N.D."/>
            <person name="Abad J.P."/>
            <person name="Abt D.N."/>
            <person name="Adryan B."/>
            <person name="Aguade M."/>
            <person name="Akashi H."/>
            <person name="Anderson W.W."/>
            <person name="Aquadro C.F."/>
            <person name="Ardell D.H."/>
            <person name="Arguello R."/>
            <person name="Artieri C.G."/>
            <person name="Barbash D.A."/>
            <person name="Barker D."/>
            <person name="Barsanti P."/>
            <person name="Batterham P."/>
            <person name="Batzoglou S."/>
            <person name="Begun D."/>
            <person name="Bhutkar A."/>
            <person name="Blanco E."/>
            <person name="Bosak S.A."/>
            <person name="Bradley R.K."/>
            <person name="Brand A.D."/>
            <person name="Brent M.R."/>
            <person name="Brooks A.N."/>
            <person name="Brown R.H."/>
            <person name="Butlin R.K."/>
            <person name="Caggese C."/>
            <person name="Calvi B.R."/>
            <person name="Bernardo de Carvalho A."/>
            <person name="Caspi A."/>
            <person name="Castrezana S."/>
            <person name="Celniker S.E."/>
            <person name="Chang J.L."/>
            <person name="Chapple C."/>
            <person name="Chatterji S."/>
            <person name="Chinwalla A."/>
            <person name="Civetta A."/>
            <person name="Clifton S.W."/>
            <person name="Comeron J.M."/>
            <person name="Costello J.C."/>
            <person name="Coyne J.A."/>
            <person name="Daub J."/>
            <person name="David R.G."/>
            <person name="Delcher A.L."/>
            <person name="Delehaunty K."/>
            <person name="Do C.B."/>
            <person name="Ebling H."/>
            <person name="Edwards K."/>
            <person name="Eickbush T."/>
            <person name="Evans J.D."/>
            <person name="Filipski A."/>
            <person name="Findeiss S."/>
            <person name="Freyhult E."/>
            <person name="Fulton L."/>
            <person name="Fulton R."/>
            <person name="Garcia A.C."/>
            <person name="Gardiner A."/>
            <person name="Garfield D.A."/>
            <person name="Garvin B.E."/>
            <person name="Gibson G."/>
            <person name="Gilbert D."/>
            <person name="Gnerre S."/>
            <person name="Godfrey J."/>
            <person name="Good R."/>
            <person name="Gotea V."/>
            <person name="Gravely B."/>
            <person name="Greenberg A.J."/>
            <person name="Griffiths-Jones S."/>
            <person name="Gross S."/>
            <person name="Guigo R."/>
            <person name="Gustafson E.A."/>
            <person name="Haerty W."/>
            <person name="Hahn M.W."/>
            <person name="Halligan D.L."/>
            <person name="Halpern A.L."/>
            <person name="Halter G.M."/>
            <person name="Han M.V."/>
            <person name="Heger A."/>
            <person name="Hillier L."/>
            <person name="Hinrichs A.S."/>
            <person name="Holmes I."/>
            <person name="Hoskins R.A."/>
            <person name="Hubisz M.J."/>
            <person name="Hultmark D."/>
            <person name="Huntley M.A."/>
            <person name="Jaffe D.B."/>
            <person name="Jagadeeshan S."/>
            <person name="Jeck W.R."/>
            <person name="Johnson J."/>
            <person name="Jones C.D."/>
            <person name="Jordan W.C."/>
            <person name="Karpen G.H."/>
            <person name="Kataoka E."/>
            <person name="Keightley P.D."/>
            <person name="Kheradpour P."/>
            <person name="Kirkness E.F."/>
            <person name="Koerich L.B."/>
            <person name="Kristiansen K."/>
            <person name="Kudrna D."/>
            <person name="Kulathinal R.J."/>
            <person name="Kumar S."/>
            <person name="Kwok R."/>
            <person name="Lander E."/>
            <person name="Langley C.H."/>
            <person name="Lapoint R."/>
            <person name="Lazzaro B.P."/>
            <person name="Lee S.J."/>
            <person name="Levesque L."/>
            <person name="Li R."/>
            <person name="Lin C.F."/>
            <person name="Lin M.F."/>
            <person name="Lindblad-Toh K."/>
            <person name="Llopart A."/>
            <person name="Long M."/>
            <person name="Low L."/>
            <person name="Lozovsky E."/>
            <person name="Lu J."/>
            <person name="Luo M."/>
            <person name="Machado C.A."/>
            <person name="Makalowski W."/>
            <person name="Marzo M."/>
            <person name="Matsuda M."/>
            <person name="Matzkin L."/>
            <person name="McAllister B."/>
            <person name="McBride C.S."/>
            <person name="McKernan B."/>
            <person name="McKernan K."/>
            <person name="Mendez-Lago M."/>
            <person name="Minx P."/>
            <person name="Mollenhauer M.U."/>
            <person name="Montooth K."/>
            <person name="Mount S.M."/>
            <person name="Mu X."/>
            <person name="Myers E."/>
            <person name="Negre B."/>
            <person name="Newfeld S."/>
            <person name="Nielsen R."/>
            <person name="Noor M.A."/>
            <person name="O'Grady P."/>
            <person name="Pachter L."/>
            <person name="Papaceit M."/>
            <person name="Parisi M.J."/>
            <person name="Parisi M."/>
            <person name="Parts L."/>
            <person name="Pedersen J.S."/>
            <person name="Pesole G."/>
            <person name="Phillippy A.M."/>
            <person name="Ponting C.P."/>
            <person name="Pop M."/>
            <person name="Porcelli D."/>
            <person name="Powell J.R."/>
            <person name="Prohaska S."/>
            <person name="Pruitt K."/>
            <person name="Puig M."/>
            <person name="Quesneville H."/>
            <person name="Ram K.R."/>
            <person name="Rand D."/>
            <person name="Rasmussen M.D."/>
            <person name="Reed L.K."/>
            <person name="Reenan R."/>
            <person name="Reily A."/>
            <person name="Remington K.A."/>
            <person name="Rieger T.T."/>
            <person name="Ritchie M.G."/>
            <person name="Robin C."/>
            <person name="Rogers Y.H."/>
            <person name="Rohde C."/>
            <person name="Rozas J."/>
            <person name="Rubenfield M.J."/>
            <person name="Ruiz A."/>
            <person name="Russo S."/>
            <person name="Salzberg S.L."/>
            <person name="Sanchez-Gracia A."/>
            <person name="Saranga D.J."/>
            <person name="Sato H."/>
            <person name="Schaeffer S.W."/>
            <person name="Schatz M.C."/>
            <person name="Schlenke T."/>
            <person name="Schwartz R."/>
            <person name="Segarra C."/>
            <person name="Singh R.S."/>
            <person name="Sirot L."/>
            <person name="Sirota M."/>
            <person name="Sisneros N.B."/>
            <person name="Smith C.D."/>
            <person name="Smith T.F."/>
            <person name="Spieth J."/>
            <person name="Stage D.E."/>
            <person name="Stark A."/>
            <person name="Stephan W."/>
            <person name="Strausberg R.L."/>
            <person name="Strempel S."/>
            <person name="Sturgill D."/>
            <person name="Sutton G."/>
            <person name="Sutton G.G."/>
            <person name="Tao W."/>
            <person name="Teichmann S."/>
            <person name="Tobari Y.N."/>
            <person name="Tomimura Y."/>
            <person name="Tsolas J.M."/>
            <person name="Valente V.L."/>
            <person name="Venter E."/>
            <person name="Venter J.C."/>
            <person name="Vicario S."/>
            <person name="Vieira F.G."/>
            <person name="Vilella A.J."/>
            <person name="Villasante A."/>
            <person name="Walenz B."/>
            <person name="Wang J."/>
            <person name="Wasserman M."/>
            <person name="Watts T."/>
            <person name="Wilson D."/>
            <person name="Wilson R.K."/>
            <person name="Wing R.A."/>
            <person name="Wolfner M.F."/>
            <person name="Wong A."/>
            <person name="Wong G.K."/>
            <person name="Wu C.I."/>
            <person name="Wu G."/>
            <person name="Yamamoto D."/>
            <person name="Yang H.P."/>
            <person name="Yang S.P."/>
            <person name="Yorke J.A."/>
            <person name="Yoshida K."/>
            <person name="Zdobnov E."/>
            <person name="Zhang P."/>
            <person name="Zhang Y."/>
            <person name="Zimin A.V."/>
            <person name="Baldwin J."/>
            <person name="Abdouelleil A."/>
            <person name="Abdulkadir J."/>
            <person name="Abebe A."/>
            <person name="Abera B."/>
            <person name="Abreu J."/>
            <person name="Acer S.C."/>
            <person name="Aftuck L."/>
            <person name="Alexander A."/>
            <person name="An P."/>
            <person name="Anderson E."/>
            <person name="Anderson S."/>
            <person name="Arachi H."/>
            <person name="Azer M."/>
            <person name="Bachantsang P."/>
            <person name="Barry A."/>
            <person name="Bayul T."/>
            <person name="Berlin A."/>
            <person name="Bessette D."/>
            <person name="Bloom T."/>
            <person name="Blye J."/>
            <person name="Boguslavskiy L."/>
            <person name="Bonnet C."/>
            <person name="Boukhgalter B."/>
            <person name="Bourzgui I."/>
            <person name="Brown A."/>
            <person name="Cahill P."/>
            <person name="Channer S."/>
            <person name="Cheshatsang Y."/>
            <person name="Chuda L."/>
            <person name="Citroen M."/>
            <person name="Collymore A."/>
            <person name="Cooke P."/>
            <person name="Costello M."/>
            <person name="D'Aco K."/>
            <person name="Daza R."/>
            <person name="De Haan G."/>
            <person name="DeGray S."/>
            <person name="DeMaso C."/>
            <person name="Dhargay N."/>
            <person name="Dooley K."/>
            <person name="Dooley E."/>
            <person name="Doricent M."/>
            <person name="Dorje P."/>
            <person name="Dorjee K."/>
            <person name="Dupes A."/>
            <person name="Elong R."/>
            <person name="Falk J."/>
            <person name="Farina A."/>
            <person name="Faro S."/>
            <person name="Ferguson D."/>
            <person name="Fisher S."/>
            <person name="Foley C.D."/>
            <person name="Franke A."/>
            <person name="Friedrich D."/>
            <person name="Gadbois L."/>
            <person name="Gearin G."/>
            <person name="Gearin C.R."/>
            <person name="Giannoukos G."/>
            <person name="Goode T."/>
            <person name="Graham J."/>
            <person name="Grandbois E."/>
            <person name="Grewal S."/>
            <person name="Gyaltsen K."/>
            <person name="Hafez N."/>
            <person name="Hagos B."/>
            <person name="Hall J."/>
            <person name="Henson C."/>
            <person name="Hollinger A."/>
            <person name="Honan T."/>
            <person name="Huard M.D."/>
            <person name="Hughes L."/>
            <person name="Hurhula B."/>
            <person name="Husby M.E."/>
            <person name="Kamat A."/>
            <person name="Kanga B."/>
            <person name="Kashin S."/>
            <person name="Khazanovich D."/>
            <person name="Kisner P."/>
            <person name="Lance K."/>
            <person name="Lara M."/>
            <person name="Lee W."/>
            <person name="Lennon N."/>
            <person name="Letendre F."/>
            <person name="LeVine R."/>
            <person name="Lipovsky A."/>
            <person name="Liu X."/>
            <person name="Liu J."/>
            <person name="Liu S."/>
            <person name="Lokyitsang T."/>
            <person name="Lokyitsang Y."/>
            <person name="Lubonja R."/>
            <person name="Lui A."/>
            <person name="MacDonald P."/>
            <person name="Magnisalis V."/>
            <person name="Maru K."/>
            <person name="Matthews C."/>
            <person name="McCusker W."/>
            <person name="McDonough S."/>
            <person name="Mehta T."/>
            <person name="Meldrim J."/>
            <person name="Meneus L."/>
            <person name="Mihai O."/>
            <person name="Mihalev A."/>
            <person name="Mihova T."/>
            <person name="Mittelman R."/>
            <person name="Mlenga V."/>
            <person name="Montmayeur A."/>
            <person name="Mulrain L."/>
            <person name="Navidi A."/>
            <person name="Naylor J."/>
            <person name="Negash T."/>
            <person name="Nguyen T."/>
            <person name="Nguyen N."/>
            <person name="Nicol R."/>
            <person name="Norbu C."/>
            <person name="Norbu N."/>
            <person name="Novod N."/>
            <person name="O'Neill B."/>
            <person name="Osman S."/>
            <person name="Markiewicz E."/>
            <person name="Oyono O.L."/>
            <person name="Patti C."/>
            <person name="Phunkhang P."/>
            <person name="Pierre F."/>
            <person name="Priest M."/>
            <person name="Raghuraman S."/>
            <person name="Rege F."/>
            <person name="Reyes R."/>
            <person name="Rise C."/>
            <person name="Rogov P."/>
            <person name="Ross K."/>
            <person name="Ryan E."/>
            <person name="Settipalli S."/>
            <person name="Shea T."/>
            <person name="Sherpa N."/>
            <person name="Shi L."/>
            <person name="Shih D."/>
            <person name="Sparrow T."/>
            <person name="Spaulding J."/>
            <person name="Stalker J."/>
            <person name="Stange-Thomann N."/>
            <person name="Stavropoulos S."/>
            <person name="Stone C."/>
            <person name="Strader C."/>
            <person name="Tesfaye S."/>
            <person name="Thomson T."/>
            <person name="Thoulutsang Y."/>
            <person name="Thoulutsang D."/>
            <person name="Topham K."/>
            <person name="Topping I."/>
            <person name="Tsamla T."/>
            <person name="Vassiliev H."/>
            <person name="Vo A."/>
            <person name="Wangchuk T."/>
            <person name="Wangdi T."/>
            <person name="Weiand M."/>
            <person name="Wilkinson J."/>
            <person name="Wilson A."/>
            <person name="Yadav S."/>
            <person name="Young G."/>
            <person name="Yu Q."/>
            <person name="Zembek L."/>
            <person name="Zhong D."/>
            <person name="Zimmer A."/>
            <person name="Zwirko Z."/>
            <person name="Jaffe D.B."/>
            <person name="Alvarez P."/>
            <person name="Brockman W."/>
            <person name="Butler J."/>
            <person name="Chin C."/>
            <person name="Gnerre S."/>
            <person name="Grabherr M."/>
            <person name="Kleber M."/>
            <person name="Mauceli E."/>
            <person name="MacCallum I."/>
        </authorList>
    </citation>
    <scope>NUCLEOTIDE SEQUENCE [LARGE SCALE GENOMIC DNA]</scope>
    <source>
        <strain evidence="3">Rob3c / Tucson 14021-0248.25</strain>
    </source>
</reference>
<gene>
    <name evidence="2" type="primary">Dsec\GM13070</name>
    <name evidence="2" type="ORF">Dsec_GM13070</name>
</gene>
<evidence type="ECO:0000313" key="2">
    <source>
        <dbReference type="EMBL" id="EDW51386.1"/>
    </source>
</evidence>
<protein>
    <submittedName>
        <fullName evidence="2">GM13070</fullName>
    </submittedName>
</protein>
<dbReference type="AlphaFoldDB" id="B4IK14"/>
<keyword evidence="3" id="KW-1185">Reference proteome</keyword>
<organism evidence="3">
    <name type="scientific">Drosophila sechellia</name>
    <name type="common">Fruit fly</name>
    <dbReference type="NCBI Taxonomy" id="7238"/>
    <lineage>
        <taxon>Eukaryota</taxon>
        <taxon>Metazoa</taxon>
        <taxon>Ecdysozoa</taxon>
        <taxon>Arthropoda</taxon>
        <taxon>Hexapoda</taxon>
        <taxon>Insecta</taxon>
        <taxon>Pterygota</taxon>
        <taxon>Neoptera</taxon>
        <taxon>Endopterygota</taxon>
        <taxon>Diptera</taxon>
        <taxon>Brachycera</taxon>
        <taxon>Muscomorpha</taxon>
        <taxon>Ephydroidea</taxon>
        <taxon>Drosophilidae</taxon>
        <taxon>Drosophila</taxon>
        <taxon>Sophophora</taxon>
    </lineage>
</organism>
<feature type="coiled-coil region" evidence="1">
    <location>
        <begin position="1"/>
        <end position="28"/>
    </location>
</feature>
<proteinExistence type="predicted"/>
<dbReference type="EMBL" id="CH480851">
    <property type="protein sequence ID" value="EDW51386.1"/>
    <property type="molecule type" value="Genomic_DNA"/>
</dbReference>
<sequence>MKKMEKEYQDLKKKEQEEMAELRRLRRENCLLKQRNELLEAESAELADRLVRGQVSRAEEEETRTYPSTAYSDLESRMKDELMNVKIKFTEQSQTVAELKQEISRLETKYPTPITSPDTEPWKWIS</sequence>
<accession>B4IK14</accession>
<name>B4IK14_DROSE</name>